<evidence type="ECO:0000313" key="2">
    <source>
        <dbReference type="Proteomes" id="UP001153331"/>
    </source>
</evidence>
<evidence type="ECO:0000313" key="1">
    <source>
        <dbReference type="EMBL" id="KAJ8109260.1"/>
    </source>
</evidence>
<gene>
    <name evidence="1" type="ORF">OPT61_g7594</name>
</gene>
<dbReference type="EMBL" id="JAPHNI010000634">
    <property type="protein sequence ID" value="KAJ8109260.1"/>
    <property type="molecule type" value="Genomic_DNA"/>
</dbReference>
<sequence>MFHSPRVYVEFNVTVDVASPALSALDAEVLSFTPLLPPCPTRVDQVLLDDQIADAKRSSKPGAKHPFNPAGSAQIGGEGEPHESKNGAASTAD</sequence>
<accession>A0ACC2I267</accession>
<protein>
    <submittedName>
        <fullName evidence="1">Uncharacterized protein</fullName>
    </submittedName>
</protein>
<proteinExistence type="predicted"/>
<organism evidence="1 2">
    <name type="scientific">Boeremia exigua</name>
    <dbReference type="NCBI Taxonomy" id="749465"/>
    <lineage>
        <taxon>Eukaryota</taxon>
        <taxon>Fungi</taxon>
        <taxon>Dikarya</taxon>
        <taxon>Ascomycota</taxon>
        <taxon>Pezizomycotina</taxon>
        <taxon>Dothideomycetes</taxon>
        <taxon>Pleosporomycetidae</taxon>
        <taxon>Pleosporales</taxon>
        <taxon>Pleosporineae</taxon>
        <taxon>Didymellaceae</taxon>
        <taxon>Boeremia</taxon>
    </lineage>
</organism>
<dbReference type="Proteomes" id="UP001153331">
    <property type="component" value="Unassembled WGS sequence"/>
</dbReference>
<reference evidence="1" key="1">
    <citation type="submission" date="2022-11" db="EMBL/GenBank/DDBJ databases">
        <title>Genome Sequence of Boeremia exigua.</title>
        <authorList>
            <person name="Buettner E."/>
        </authorList>
    </citation>
    <scope>NUCLEOTIDE SEQUENCE</scope>
    <source>
        <strain evidence="1">CU02</strain>
    </source>
</reference>
<comment type="caution">
    <text evidence="1">The sequence shown here is derived from an EMBL/GenBank/DDBJ whole genome shotgun (WGS) entry which is preliminary data.</text>
</comment>
<keyword evidence="2" id="KW-1185">Reference proteome</keyword>
<name>A0ACC2I267_9PLEO</name>